<feature type="domain" description="Actin-like protein N-terminal" evidence="1">
    <location>
        <begin position="5"/>
        <end position="66"/>
    </location>
</feature>
<dbReference type="Proteomes" id="UP000748752">
    <property type="component" value="Unassembled WGS sequence"/>
</dbReference>
<evidence type="ECO:0000259" key="1">
    <source>
        <dbReference type="Pfam" id="PF17989"/>
    </source>
</evidence>
<gene>
    <name evidence="2" type="ORF">CKO31_25340</name>
</gene>
<name>A0ABS1CQ54_9GAMM</name>
<sequence length="79" mass="8010">MQVVGLDIGYSNLKLADGPASTRPQLRVLPALAAPRAHVATQLEGTSRVGAAGIAVQVKGEEWIAGGTNPGCPLQLGGH</sequence>
<feature type="non-terminal residue" evidence="2">
    <location>
        <position position="79"/>
    </location>
</feature>
<reference evidence="2 3" key="1">
    <citation type="journal article" date="2020" name="Microorganisms">
        <title>Osmotic Adaptation and Compatible Solute Biosynthesis of Phototrophic Bacteria as Revealed from Genome Analyses.</title>
        <authorList>
            <person name="Imhoff J.F."/>
            <person name="Rahn T."/>
            <person name="Kunzel S."/>
            <person name="Keller A."/>
            <person name="Neulinger S.C."/>
        </authorList>
    </citation>
    <scope>NUCLEOTIDE SEQUENCE [LARGE SCALE GENOMIC DNA]</scope>
    <source>
        <strain evidence="2 3">DSM 6210</strain>
    </source>
</reference>
<evidence type="ECO:0000313" key="3">
    <source>
        <dbReference type="Proteomes" id="UP000748752"/>
    </source>
</evidence>
<dbReference type="InterPro" id="IPR040607">
    <property type="entry name" value="ALP_N"/>
</dbReference>
<dbReference type="EMBL" id="NRRV01000176">
    <property type="protein sequence ID" value="MBK1633987.1"/>
    <property type="molecule type" value="Genomic_DNA"/>
</dbReference>
<accession>A0ABS1CQ54</accession>
<proteinExistence type="predicted"/>
<dbReference type="Pfam" id="PF17989">
    <property type="entry name" value="ALP_N"/>
    <property type="match status" value="1"/>
</dbReference>
<protein>
    <recommendedName>
        <fullName evidence="1">Actin-like protein N-terminal domain-containing protein</fullName>
    </recommendedName>
</protein>
<evidence type="ECO:0000313" key="2">
    <source>
        <dbReference type="EMBL" id="MBK1633987.1"/>
    </source>
</evidence>
<keyword evidence="3" id="KW-1185">Reference proteome</keyword>
<organism evidence="2 3">
    <name type="scientific">Thiohalocapsa halophila</name>
    <dbReference type="NCBI Taxonomy" id="69359"/>
    <lineage>
        <taxon>Bacteria</taxon>
        <taxon>Pseudomonadati</taxon>
        <taxon>Pseudomonadota</taxon>
        <taxon>Gammaproteobacteria</taxon>
        <taxon>Chromatiales</taxon>
        <taxon>Chromatiaceae</taxon>
        <taxon>Thiohalocapsa</taxon>
    </lineage>
</organism>
<comment type="caution">
    <text evidence="2">The sequence shown here is derived from an EMBL/GenBank/DDBJ whole genome shotgun (WGS) entry which is preliminary data.</text>
</comment>